<evidence type="ECO:0000256" key="1">
    <source>
        <dbReference type="ARBA" id="ARBA00023125"/>
    </source>
</evidence>
<dbReference type="CDD" id="cd00093">
    <property type="entry name" value="HTH_XRE"/>
    <property type="match status" value="2"/>
</dbReference>
<evidence type="ECO:0000313" key="4">
    <source>
        <dbReference type="Proteomes" id="UP000071859"/>
    </source>
</evidence>
<dbReference type="GO" id="GO:0005829">
    <property type="term" value="C:cytosol"/>
    <property type="evidence" value="ECO:0007669"/>
    <property type="project" value="TreeGrafter"/>
</dbReference>
<organism evidence="3 4">
    <name type="scientific">Caballeronia calidae</name>
    <dbReference type="NCBI Taxonomy" id="1777139"/>
    <lineage>
        <taxon>Bacteria</taxon>
        <taxon>Pseudomonadati</taxon>
        <taxon>Pseudomonadota</taxon>
        <taxon>Betaproteobacteria</taxon>
        <taxon>Burkholderiales</taxon>
        <taxon>Burkholderiaceae</taxon>
        <taxon>Caballeronia</taxon>
    </lineage>
</organism>
<accession>A0A158EEC8</accession>
<keyword evidence="4" id="KW-1185">Reference proteome</keyword>
<sequence>MRPNRLARPVASAAFLRQLQSPSRDQMVKKSAKDQPLDVNGRLSAGLRAVRDSAGLTLVALAESTGMSRNTLWRIENRDANARLSTIDALAKFFKLNPTQLFETAPSSTPRLPRRIALSKIVSGNIVVLRSGAGMSQEALGQAAGLARNYVSLIEVTAPDLKIETVAGIAQVLNVDVSVLLADPREGLS</sequence>
<dbReference type="Proteomes" id="UP000071859">
    <property type="component" value="Unassembled WGS sequence"/>
</dbReference>
<dbReference type="PROSITE" id="PS50943">
    <property type="entry name" value="HTH_CROC1"/>
    <property type="match status" value="2"/>
</dbReference>
<reference evidence="3" key="1">
    <citation type="submission" date="2016-01" db="EMBL/GenBank/DDBJ databases">
        <authorList>
            <person name="Peeters C."/>
        </authorList>
    </citation>
    <scope>NUCLEOTIDE SEQUENCE</scope>
    <source>
        <strain evidence="3">LMG 29321</strain>
    </source>
</reference>
<feature type="domain" description="HTH cro/C1-type" evidence="2">
    <location>
        <begin position="126"/>
        <end position="180"/>
    </location>
</feature>
<dbReference type="Pfam" id="PF01381">
    <property type="entry name" value="HTH_3"/>
    <property type="match status" value="1"/>
</dbReference>
<proteinExistence type="predicted"/>
<dbReference type="PANTHER" id="PTHR46797">
    <property type="entry name" value="HTH-TYPE TRANSCRIPTIONAL REGULATOR"/>
    <property type="match status" value="1"/>
</dbReference>
<protein>
    <submittedName>
        <fullName evidence="3">DNA-binding protein</fullName>
    </submittedName>
</protein>
<dbReference type="InterPro" id="IPR010982">
    <property type="entry name" value="Lambda_DNA-bd_dom_sf"/>
</dbReference>
<dbReference type="PANTHER" id="PTHR46797:SF1">
    <property type="entry name" value="METHYLPHOSPHONATE SYNTHASE"/>
    <property type="match status" value="1"/>
</dbReference>
<dbReference type="SUPFAM" id="SSF47413">
    <property type="entry name" value="lambda repressor-like DNA-binding domains"/>
    <property type="match status" value="2"/>
</dbReference>
<dbReference type="GO" id="GO:0003677">
    <property type="term" value="F:DNA binding"/>
    <property type="evidence" value="ECO:0007669"/>
    <property type="project" value="UniProtKB-KW"/>
</dbReference>
<dbReference type="SMART" id="SM00530">
    <property type="entry name" value="HTH_XRE"/>
    <property type="match status" value="2"/>
</dbReference>
<evidence type="ECO:0000259" key="2">
    <source>
        <dbReference type="PROSITE" id="PS50943"/>
    </source>
</evidence>
<dbReference type="AlphaFoldDB" id="A0A158EEC8"/>
<dbReference type="Pfam" id="PF13560">
    <property type="entry name" value="HTH_31"/>
    <property type="match status" value="1"/>
</dbReference>
<feature type="domain" description="HTH cro/C1-type" evidence="2">
    <location>
        <begin position="47"/>
        <end position="101"/>
    </location>
</feature>
<evidence type="ECO:0000313" key="3">
    <source>
        <dbReference type="EMBL" id="SAL05249.1"/>
    </source>
</evidence>
<dbReference type="OrthoDB" id="4990661at2"/>
<keyword evidence="1 3" id="KW-0238">DNA-binding</keyword>
<dbReference type="InterPro" id="IPR001387">
    <property type="entry name" value="Cro/C1-type_HTH"/>
</dbReference>
<name>A0A158EEC8_9BURK</name>
<gene>
    <name evidence="3" type="ORF">AWB78_07381</name>
</gene>
<dbReference type="InterPro" id="IPR050807">
    <property type="entry name" value="TransReg_Diox_bact_type"/>
</dbReference>
<dbReference type="Gene3D" id="1.10.260.40">
    <property type="entry name" value="lambda repressor-like DNA-binding domains"/>
    <property type="match status" value="2"/>
</dbReference>
<dbReference type="EMBL" id="FCOX02000077">
    <property type="protein sequence ID" value="SAL05249.1"/>
    <property type="molecule type" value="Genomic_DNA"/>
</dbReference>
<dbReference type="GO" id="GO:0003700">
    <property type="term" value="F:DNA-binding transcription factor activity"/>
    <property type="evidence" value="ECO:0007669"/>
    <property type="project" value="TreeGrafter"/>
</dbReference>
<comment type="caution">
    <text evidence="3">The sequence shown here is derived from an EMBL/GenBank/DDBJ whole genome shotgun (WGS) entry which is preliminary data.</text>
</comment>